<dbReference type="RefSeq" id="WP_267563800.1">
    <property type="nucleotide sequence ID" value="NZ_JAPNTZ010000005.1"/>
</dbReference>
<evidence type="ECO:0000256" key="2">
    <source>
        <dbReference type="SAM" id="SignalP"/>
    </source>
</evidence>
<evidence type="ECO:0008006" key="5">
    <source>
        <dbReference type="Google" id="ProtNLM"/>
    </source>
</evidence>
<feature type="compositionally biased region" description="Polar residues" evidence="1">
    <location>
        <begin position="26"/>
        <end position="42"/>
    </location>
</feature>
<evidence type="ECO:0000256" key="1">
    <source>
        <dbReference type="SAM" id="MobiDB-lite"/>
    </source>
</evidence>
<proteinExistence type="predicted"/>
<sequence length="301" mass="31286">MTRLRGTLMAAAVPLFLLAACAQPGTTSAGSPASRESASSYPQGGDETQDGDKLVARVESVGGFVPPDRTVGTLPAISVYADGRVITQGPTPAIYPGPALPNLQVVTLSPDQVQQLLKEATEAGVRSGADFGRPNVADAPTTRVTVTTAQGTQSVAVEALNEAQVNDPMLTDAQKTARKNLAAFVDKLSDLPAAAEPSASAPYDAESLAVLARPYIKQQGDDQPAQTEMAWPGPALPGDYLNPAFKIGCVVVSGAEADKVLAAAKKANQMTPWTAGGEKYLITFRPLLPDEKGCAQFKGNR</sequence>
<name>A0ABT4AZJ2_9ACTN</name>
<protein>
    <recommendedName>
        <fullName evidence="5">Lipoprotein</fullName>
    </recommendedName>
</protein>
<comment type="caution">
    <text evidence="3">The sequence shown here is derived from an EMBL/GenBank/DDBJ whole genome shotgun (WGS) entry which is preliminary data.</text>
</comment>
<keyword evidence="2" id="KW-0732">Signal</keyword>
<feature type="region of interest" description="Disordered" evidence="1">
    <location>
        <begin position="26"/>
        <end position="50"/>
    </location>
</feature>
<dbReference type="Proteomes" id="UP001151002">
    <property type="component" value="Unassembled WGS sequence"/>
</dbReference>
<dbReference type="EMBL" id="JAPNTZ010000005">
    <property type="protein sequence ID" value="MCY1139671.1"/>
    <property type="molecule type" value="Genomic_DNA"/>
</dbReference>
<evidence type="ECO:0000313" key="4">
    <source>
        <dbReference type="Proteomes" id="UP001151002"/>
    </source>
</evidence>
<feature type="signal peptide" evidence="2">
    <location>
        <begin position="1"/>
        <end position="19"/>
    </location>
</feature>
<keyword evidence="4" id="KW-1185">Reference proteome</keyword>
<organism evidence="3 4">
    <name type="scientific">Paractinoplanes pyxinae</name>
    <dbReference type="NCBI Taxonomy" id="2997416"/>
    <lineage>
        <taxon>Bacteria</taxon>
        <taxon>Bacillati</taxon>
        <taxon>Actinomycetota</taxon>
        <taxon>Actinomycetes</taxon>
        <taxon>Micromonosporales</taxon>
        <taxon>Micromonosporaceae</taxon>
        <taxon>Paractinoplanes</taxon>
    </lineage>
</organism>
<gene>
    <name evidence="3" type="ORF">OWR29_16850</name>
</gene>
<reference evidence="3" key="1">
    <citation type="submission" date="2022-11" db="EMBL/GenBank/DDBJ databases">
        <authorList>
            <person name="Somphong A."/>
            <person name="Phongsopitanun W."/>
        </authorList>
    </citation>
    <scope>NUCLEOTIDE SEQUENCE</scope>
    <source>
        <strain evidence="3">Pm04-4</strain>
    </source>
</reference>
<feature type="chain" id="PRO_5046350393" description="Lipoprotein" evidence="2">
    <location>
        <begin position="20"/>
        <end position="301"/>
    </location>
</feature>
<dbReference type="PROSITE" id="PS51257">
    <property type="entry name" value="PROKAR_LIPOPROTEIN"/>
    <property type="match status" value="1"/>
</dbReference>
<accession>A0ABT4AZJ2</accession>
<evidence type="ECO:0000313" key="3">
    <source>
        <dbReference type="EMBL" id="MCY1139671.1"/>
    </source>
</evidence>